<feature type="non-terminal residue" evidence="1">
    <location>
        <position position="46"/>
    </location>
</feature>
<feature type="non-terminal residue" evidence="1">
    <location>
        <position position="1"/>
    </location>
</feature>
<evidence type="ECO:0000313" key="1">
    <source>
        <dbReference type="EMBL" id="CAG8850087.1"/>
    </source>
</evidence>
<organism evidence="1 2">
    <name type="scientific">Racocetra persica</name>
    <dbReference type="NCBI Taxonomy" id="160502"/>
    <lineage>
        <taxon>Eukaryota</taxon>
        <taxon>Fungi</taxon>
        <taxon>Fungi incertae sedis</taxon>
        <taxon>Mucoromycota</taxon>
        <taxon>Glomeromycotina</taxon>
        <taxon>Glomeromycetes</taxon>
        <taxon>Diversisporales</taxon>
        <taxon>Gigasporaceae</taxon>
        <taxon>Racocetra</taxon>
    </lineage>
</organism>
<gene>
    <name evidence="1" type="ORF">RPERSI_LOCUS35917</name>
</gene>
<keyword evidence="2" id="KW-1185">Reference proteome</keyword>
<proteinExistence type="predicted"/>
<dbReference type="EMBL" id="CAJVQC010169010">
    <property type="protein sequence ID" value="CAG8850087.1"/>
    <property type="molecule type" value="Genomic_DNA"/>
</dbReference>
<comment type="caution">
    <text evidence="1">The sequence shown here is derived from an EMBL/GenBank/DDBJ whole genome shotgun (WGS) entry which is preliminary data.</text>
</comment>
<sequence>SGNLLFSDFHHVSTLISLCKYYVSNSDWYCKNSSALRISKDFTVSE</sequence>
<evidence type="ECO:0000313" key="2">
    <source>
        <dbReference type="Proteomes" id="UP000789920"/>
    </source>
</evidence>
<name>A0ACA9SVG7_9GLOM</name>
<accession>A0ACA9SVG7</accession>
<protein>
    <submittedName>
        <fullName evidence="1">25935_t:CDS:1</fullName>
    </submittedName>
</protein>
<reference evidence="1" key="1">
    <citation type="submission" date="2021-06" db="EMBL/GenBank/DDBJ databases">
        <authorList>
            <person name="Kallberg Y."/>
            <person name="Tangrot J."/>
            <person name="Rosling A."/>
        </authorList>
    </citation>
    <scope>NUCLEOTIDE SEQUENCE</scope>
    <source>
        <strain evidence="1">MA461A</strain>
    </source>
</reference>
<dbReference type="Proteomes" id="UP000789920">
    <property type="component" value="Unassembled WGS sequence"/>
</dbReference>